<dbReference type="EMBL" id="BMKX01000002">
    <property type="protein sequence ID" value="GGJ56838.1"/>
    <property type="molecule type" value="Genomic_DNA"/>
</dbReference>
<keyword evidence="2" id="KW-1185">Reference proteome</keyword>
<dbReference type="Proteomes" id="UP000606115">
    <property type="component" value="Unassembled WGS sequence"/>
</dbReference>
<organism evidence="1 2">
    <name type="scientific">Glutamicibacter ardleyensis</name>
    <dbReference type="NCBI Taxonomy" id="225894"/>
    <lineage>
        <taxon>Bacteria</taxon>
        <taxon>Bacillati</taxon>
        <taxon>Actinomycetota</taxon>
        <taxon>Actinomycetes</taxon>
        <taxon>Micrococcales</taxon>
        <taxon>Micrococcaceae</taxon>
        <taxon>Glutamicibacter</taxon>
    </lineage>
</organism>
<proteinExistence type="predicted"/>
<accession>A0ABQ2DGJ3</accession>
<gene>
    <name evidence="1" type="ORF">GCM10007173_14530</name>
</gene>
<sequence>MPLAQPELTGQLVPWQQVLRQPSELAAYLALGHRHVVLAWRLLALQPVPNLGRLRAVCALPEARRLRMPNERIRPYPAI</sequence>
<evidence type="ECO:0000313" key="1">
    <source>
        <dbReference type="EMBL" id="GGJ56838.1"/>
    </source>
</evidence>
<name>A0ABQ2DGJ3_9MICC</name>
<protein>
    <recommendedName>
        <fullName evidence="3">DUF3263 domain-containing protein</fullName>
    </recommendedName>
</protein>
<reference evidence="2" key="1">
    <citation type="journal article" date="2019" name="Int. J. Syst. Evol. Microbiol.">
        <title>The Global Catalogue of Microorganisms (GCM) 10K type strain sequencing project: providing services to taxonomists for standard genome sequencing and annotation.</title>
        <authorList>
            <consortium name="The Broad Institute Genomics Platform"/>
            <consortium name="The Broad Institute Genome Sequencing Center for Infectious Disease"/>
            <person name="Wu L."/>
            <person name="Ma J."/>
        </authorList>
    </citation>
    <scope>NUCLEOTIDE SEQUENCE [LARGE SCALE GENOMIC DNA]</scope>
    <source>
        <strain evidence="2">CGMCC 1.3685</strain>
    </source>
</reference>
<evidence type="ECO:0000313" key="2">
    <source>
        <dbReference type="Proteomes" id="UP000606115"/>
    </source>
</evidence>
<evidence type="ECO:0008006" key="3">
    <source>
        <dbReference type="Google" id="ProtNLM"/>
    </source>
</evidence>
<comment type="caution">
    <text evidence="1">The sequence shown here is derived from an EMBL/GenBank/DDBJ whole genome shotgun (WGS) entry which is preliminary data.</text>
</comment>